<dbReference type="EMBL" id="JAEMNV010000001">
    <property type="protein sequence ID" value="MBJ8337843.1"/>
    <property type="molecule type" value="Genomic_DNA"/>
</dbReference>
<feature type="domain" description="MaoC-like" evidence="2">
    <location>
        <begin position="218"/>
        <end position="313"/>
    </location>
</feature>
<dbReference type="InterPro" id="IPR029069">
    <property type="entry name" value="HotDog_dom_sf"/>
</dbReference>
<evidence type="ECO:0000259" key="3">
    <source>
        <dbReference type="Pfam" id="PF13452"/>
    </source>
</evidence>
<sequence>MVGNHYRTADAYEVGREKIREYARAVQDEHPAHRSEDAANALGYDGLLAPLTFFSLVGMLSQRHLLETIATGYDLSQILHTDQVHQYHQPIKAGDRLVCDVYLDSFRQIMGRDMMVTKNVSTNQNNELVQTTYTTLFVGRSGEIDESIAAMVDRIVMHDMSSTALSEQAEAEAAAGLLDDTTAPAQPIDPPIVVERPSAATQRFDDVAVGDELPAKVFRVSRGDLVNYAGVVGDVNPIHWHEEFAKAAGLENVVAHGMLTMGLGGSYVSSWLGDPGAVKEYTVRFTSPVYVDSSAPAEIEYTGKVKSVDPETRTAVIALNATNNNKRIFGHRANVTVQLA</sequence>
<feature type="domain" description="FAS1-like dehydratase" evidence="3">
    <location>
        <begin position="1"/>
        <end position="131"/>
    </location>
</feature>
<proteinExistence type="inferred from homology"/>
<keyword evidence="5" id="KW-1185">Reference proteome</keyword>
<dbReference type="InterPro" id="IPR039569">
    <property type="entry name" value="FAS1-like_DH_region"/>
</dbReference>
<evidence type="ECO:0000259" key="2">
    <source>
        <dbReference type="Pfam" id="PF01575"/>
    </source>
</evidence>
<dbReference type="PANTHER" id="PTHR43437">
    <property type="entry name" value="HYDROXYACYL-THIOESTER DEHYDRATASE TYPE 2, MITOCHONDRIAL-RELATED"/>
    <property type="match status" value="1"/>
</dbReference>
<accession>A0A934NMA5</accession>
<dbReference type="NCBIfam" id="NF040624">
    <property type="entry name" value="HadA"/>
    <property type="match status" value="1"/>
</dbReference>
<dbReference type="PANTHER" id="PTHR43437:SF3">
    <property type="entry name" value="HYDROXYACYL-THIOESTER DEHYDRATASE TYPE 2, MITOCHONDRIAL"/>
    <property type="match status" value="1"/>
</dbReference>
<dbReference type="Pfam" id="PF13452">
    <property type="entry name" value="FAS1_DH_region"/>
    <property type="match status" value="1"/>
</dbReference>
<dbReference type="Proteomes" id="UP000655868">
    <property type="component" value="Unassembled WGS sequence"/>
</dbReference>
<dbReference type="GO" id="GO:0006633">
    <property type="term" value="P:fatty acid biosynthetic process"/>
    <property type="evidence" value="ECO:0007669"/>
    <property type="project" value="TreeGrafter"/>
</dbReference>
<comment type="caution">
    <text evidence="4">The sequence shown here is derived from an EMBL/GenBank/DDBJ whole genome shotgun (WGS) entry which is preliminary data.</text>
</comment>
<protein>
    <submittedName>
        <fullName evidence="4">MaoC family dehydratase N-terminal domain-containing protein</fullName>
    </submittedName>
</protein>
<gene>
    <name evidence="4" type="ORF">JGU71_02995</name>
</gene>
<dbReference type="InterPro" id="IPR050965">
    <property type="entry name" value="UPF0336/Enoyl-CoA_hydratase"/>
</dbReference>
<dbReference type="CDD" id="cd03453">
    <property type="entry name" value="SAV4209_like"/>
    <property type="match status" value="1"/>
</dbReference>
<dbReference type="RefSeq" id="WP_199702841.1">
    <property type="nucleotide sequence ID" value="NZ_JAEMNV010000001.1"/>
</dbReference>
<evidence type="ECO:0000256" key="1">
    <source>
        <dbReference type="ARBA" id="ARBA00005254"/>
    </source>
</evidence>
<dbReference type="SUPFAM" id="SSF54637">
    <property type="entry name" value="Thioesterase/thiol ester dehydrase-isomerase"/>
    <property type="match status" value="2"/>
</dbReference>
<reference evidence="4" key="1">
    <citation type="submission" date="2020-12" db="EMBL/GenBank/DDBJ databases">
        <title>Antrihabitans popcorni sp. nov. and Antrihabitans auranticaus sp. nov., isolated from a larva cave.</title>
        <authorList>
            <person name="Lee S.D."/>
            <person name="Kim I.S."/>
        </authorList>
    </citation>
    <scope>NUCLEOTIDE SEQUENCE</scope>
    <source>
        <strain evidence="4">YC3-6</strain>
    </source>
</reference>
<name>A0A934NMA5_9NOCA</name>
<dbReference type="Pfam" id="PF01575">
    <property type="entry name" value="MaoC_dehydratas"/>
    <property type="match status" value="1"/>
</dbReference>
<dbReference type="AlphaFoldDB" id="A0A934NMA5"/>
<dbReference type="Gene3D" id="3.10.129.10">
    <property type="entry name" value="Hotdog Thioesterase"/>
    <property type="match status" value="2"/>
</dbReference>
<dbReference type="InterPro" id="IPR002539">
    <property type="entry name" value="MaoC-like_dom"/>
</dbReference>
<evidence type="ECO:0000313" key="4">
    <source>
        <dbReference type="EMBL" id="MBJ8337843.1"/>
    </source>
</evidence>
<dbReference type="InterPro" id="IPR054849">
    <property type="entry name" value="UPF0336_fam"/>
</dbReference>
<dbReference type="GO" id="GO:0019171">
    <property type="term" value="F:(3R)-hydroxyacyl-[acyl-carrier-protein] dehydratase activity"/>
    <property type="evidence" value="ECO:0007669"/>
    <property type="project" value="TreeGrafter"/>
</dbReference>
<dbReference type="CDD" id="cd03441">
    <property type="entry name" value="R_hydratase_like"/>
    <property type="match status" value="1"/>
</dbReference>
<organism evidence="4 5">
    <name type="scientific">Antrihabitans stalagmiti</name>
    <dbReference type="NCBI Taxonomy" id="2799499"/>
    <lineage>
        <taxon>Bacteria</taxon>
        <taxon>Bacillati</taxon>
        <taxon>Actinomycetota</taxon>
        <taxon>Actinomycetes</taxon>
        <taxon>Mycobacteriales</taxon>
        <taxon>Nocardiaceae</taxon>
        <taxon>Antrihabitans</taxon>
    </lineage>
</organism>
<evidence type="ECO:0000313" key="5">
    <source>
        <dbReference type="Proteomes" id="UP000655868"/>
    </source>
</evidence>
<comment type="similarity">
    <text evidence="1">Belongs to the enoyl-CoA hydratase/isomerase family.</text>
</comment>
<dbReference type="NCBIfam" id="NF040620">
    <property type="entry name" value="fused_HadA_HadB"/>
    <property type="match status" value="1"/>
</dbReference>